<dbReference type="InterPro" id="IPR011006">
    <property type="entry name" value="CheY-like_superfamily"/>
</dbReference>
<evidence type="ECO:0000256" key="1">
    <source>
        <dbReference type="ARBA" id="ARBA00000085"/>
    </source>
</evidence>
<feature type="coiled-coil region" evidence="6">
    <location>
        <begin position="27"/>
        <end position="54"/>
    </location>
</feature>
<keyword evidence="4 10" id="KW-0418">Kinase</keyword>
<dbReference type="RefSeq" id="XP_001008227.2">
    <property type="nucleotide sequence ID" value="XM_001008227.2"/>
</dbReference>
<dbReference type="EMBL" id="GG662845">
    <property type="protein sequence ID" value="EAR87982.2"/>
    <property type="molecule type" value="Genomic_DNA"/>
</dbReference>
<dbReference type="PANTHER" id="PTHR43047">
    <property type="entry name" value="TWO-COMPONENT HISTIDINE PROTEIN KINASE"/>
    <property type="match status" value="1"/>
</dbReference>
<evidence type="ECO:0000256" key="3">
    <source>
        <dbReference type="ARBA" id="ARBA00022679"/>
    </source>
</evidence>
<comment type="catalytic activity">
    <reaction evidence="1">
        <text>ATP + protein L-histidine = ADP + protein N-phospho-L-histidine.</text>
        <dbReference type="EC" id="2.7.13.3"/>
    </reaction>
</comment>
<keyword evidence="6" id="KW-0175">Coiled coil</keyword>
<dbReference type="InterPro" id="IPR001789">
    <property type="entry name" value="Sig_transdc_resp-reg_receiver"/>
</dbReference>
<feature type="modified residue" description="4-aspartylphosphate" evidence="5">
    <location>
        <position position="1487"/>
    </location>
</feature>
<dbReference type="PROSITE" id="PS50109">
    <property type="entry name" value="HIS_KIN"/>
    <property type="match status" value="1"/>
</dbReference>
<dbReference type="SUPFAM" id="SSF55874">
    <property type="entry name" value="ATPase domain of HSP90 chaperone/DNA topoisomerase II/histidine kinase"/>
    <property type="match status" value="1"/>
</dbReference>
<dbReference type="InParanoid" id="Q22RZ0"/>
<dbReference type="Gene3D" id="3.30.565.10">
    <property type="entry name" value="Histidine kinase-like ATPase, C-terminal domain"/>
    <property type="match status" value="1"/>
</dbReference>
<dbReference type="CDD" id="cd00082">
    <property type="entry name" value="HisKA"/>
    <property type="match status" value="1"/>
</dbReference>
<dbReference type="Pfam" id="PF02518">
    <property type="entry name" value="HATPase_c"/>
    <property type="match status" value="1"/>
</dbReference>
<dbReference type="PROSITE" id="PS50110">
    <property type="entry name" value="RESPONSE_REGULATORY"/>
    <property type="match status" value="1"/>
</dbReference>
<feature type="compositionally biased region" description="Polar residues" evidence="7">
    <location>
        <begin position="192"/>
        <end position="204"/>
    </location>
</feature>
<protein>
    <recommendedName>
        <fullName evidence="2">histidine kinase</fullName>
        <ecNumber evidence="2">2.7.13.3</ecNumber>
    </recommendedName>
</protein>
<feature type="region of interest" description="Disordered" evidence="7">
    <location>
        <begin position="180"/>
        <end position="204"/>
    </location>
</feature>
<dbReference type="SMART" id="SM00388">
    <property type="entry name" value="HisKA"/>
    <property type="match status" value="1"/>
</dbReference>
<dbReference type="STRING" id="312017.Q22RZ0"/>
<dbReference type="GeneID" id="7846032"/>
<dbReference type="Gene3D" id="1.10.287.130">
    <property type="match status" value="1"/>
</dbReference>
<feature type="compositionally biased region" description="Polar residues" evidence="7">
    <location>
        <begin position="721"/>
        <end position="736"/>
    </location>
</feature>
<evidence type="ECO:0000256" key="2">
    <source>
        <dbReference type="ARBA" id="ARBA00012438"/>
    </source>
</evidence>
<dbReference type="SMART" id="SM00387">
    <property type="entry name" value="HATPase_c"/>
    <property type="match status" value="1"/>
</dbReference>
<dbReference type="InterPro" id="IPR003661">
    <property type="entry name" value="HisK_dim/P_dom"/>
</dbReference>
<evidence type="ECO:0000313" key="10">
    <source>
        <dbReference type="EMBL" id="EAR87982.2"/>
    </source>
</evidence>
<keyword evidence="5" id="KW-0597">Phosphoprotein</keyword>
<feature type="region of interest" description="Disordered" evidence="7">
    <location>
        <begin position="716"/>
        <end position="736"/>
    </location>
</feature>
<organism evidence="10 11">
    <name type="scientific">Tetrahymena thermophila (strain SB210)</name>
    <dbReference type="NCBI Taxonomy" id="312017"/>
    <lineage>
        <taxon>Eukaryota</taxon>
        <taxon>Sar</taxon>
        <taxon>Alveolata</taxon>
        <taxon>Ciliophora</taxon>
        <taxon>Intramacronucleata</taxon>
        <taxon>Oligohymenophorea</taxon>
        <taxon>Hymenostomatida</taxon>
        <taxon>Tetrahymenina</taxon>
        <taxon>Tetrahymenidae</taxon>
        <taxon>Tetrahymena</taxon>
    </lineage>
</organism>
<evidence type="ECO:0000313" key="11">
    <source>
        <dbReference type="Proteomes" id="UP000009168"/>
    </source>
</evidence>
<gene>
    <name evidence="10" type="ORF">TTHERM_00011480</name>
</gene>
<dbReference type="eggNOG" id="KOG0519">
    <property type="taxonomic scope" value="Eukaryota"/>
</dbReference>
<evidence type="ECO:0000259" key="8">
    <source>
        <dbReference type="PROSITE" id="PS50109"/>
    </source>
</evidence>
<dbReference type="KEGG" id="tet:TTHERM_00011480"/>
<dbReference type="GO" id="GO:0000155">
    <property type="term" value="F:phosphorelay sensor kinase activity"/>
    <property type="evidence" value="ECO:0007669"/>
    <property type="project" value="InterPro"/>
</dbReference>
<evidence type="ECO:0000256" key="5">
    <source>
        <dbReference type="PROSITE-ProRule" id="PRU00169"/>
    </source>
</evidence>
<dbReference type="OrthoDB" id="60033at2759"/>
<proteinExistence type="predicted"/>
<dbReference type="Pfam" id="PF00512">
    <property type="entry name" value="HisKA"/>
    <property type="match status" value="1"/>
</dbReference>
<feature type="domain" description="Histidine kinase" evidence="8">
    <location>
        <begin position="829"/>
        <end position="1042"/>
    </location>
</feature>
<keyword evidence="3" id="KW-0808">Transferase</keyword>
<dbReference type="SUPFAM" id="SSF52172">
    <property type="entry name" value="CheY-like"/>
    <property type="match status" value="1"/>
</dbReference>
<evidence type="ECO:0000256" key="4">
    <source>
        <dbReference type="ARBA" id="ARBA00022777"/>
    </source>
</evidence>
<feature type="region of interest" description="Disordered" evidence="7">
    <location>
        <begin position="598"/>
        <end position="626"/>
    </location>
</feature>
<name>Q22RZ0_TETTS</name>
<feature type="domain" description="Response regulatory" evidence="9">
    <location>
        <begin position="1372"/>
        <end position="1565"/>
    </location>
</feature>
<evidence type="ECO:0000256" key="7">
    <source>
        <dbReference type="SAM" id="MobiDB-lite"/>
    </source>
</evidence>
<dbReference type="GO" id="GO:0005886">
    <property type="term" value="C:plasma membrane"/>
    <property type="evidence" value="ECO:0007669"/>
    <property type="project" value="TreeGrafter"/>
</dbReference>
<dbReference type="InterPro" id="IPR005467">
    <property type="entry name" value="His_kinase_dom"/>
</dbReference>
<dbReference type="GO" id="GO:0009927">
    <property type="term" value="F:histidine phosphotransfer kinase activity"/>
    <property type="evidence" value="ECO:0007669"/>
    <property type="project" value="TreeGrafter"/>
</dbReference>
<accession>Q22RZ0</accession>
<dbReference type="InterPro" id="IPR003594">
    <property type="entry name" value="HATPase_dom"/>
</dbReference>
<evidence type="ECO:0000259" key="9">
    <source>
        <dbReference type="PROSITE" id="PS50110"/>
    </source>
</evidence>
<dbReference type="EC" id="2.7.13.3" evidence="2"/>
<reference evidence="11" key="1">
    <citation type="journal article" date="2006" name="PLoS Biol.">
        <title>Macronuclear genome sequence of the ciliate Tetrahymena thermophila, a model eukaryote.</title>
        <authorList>
            <person name="Eisen J.A."/>
            <person name="Coyne R.S."/>
            <person name="Wu M."/>
            <person name="Wu D."/>
            <person name="Thiagarajan M."/>
            <person name="Wortman J.R."/>
            <person name="Badger J.H."/>
            <person name="Ren Q."/>
            <person name="Amedeo P."/>
            <person name="Jones K.M."/>
            <person name="Tallon L.J."/>
            <person name="Delcher A.L."/>
            <person name="Salzberg S.L."/>
            <person name="Silva J.C."/>
            <person name="Haas B.J."/>
            <person name="Majoros W.H."/>
            <person name="Farzad M."/>
            <person name="Carlton J.M."/>
            <person name="Smith R.K. Jr."/>
            <person name="Garg J."/>
            <person name="Pearlman R.E."/>
            <person name="Karrer K.M."/>
            <person name="Sun L."/>
            <person name="Manning G."/>
            <person name="Elde N.C."/>
            <person name="Turkewitz A.P."/>
            <person name="Asai D.J."/>
            <person name="Wilkes D.E."/>
            <person name="Wang Y."/>
            <person name="Cai H."/>
            <person name="Collins K."/>
            <person name="Stewart B.A."/>
            <person name="Lee S.R."/>
            <person name="Wilamowska K."/>
            <person name="Weinberg Z."/>
            <person name="Ruzzo W.L."/>
            <person name="Wloga D."/>
            <person name="Gaertig J."/>
            <person name="Frankel J."/>
            <person name="Tsao C.-C."/>
            <person name="Gorovsky M.A."/>
            <person name="Keeling P.J."/>
            <person name="Waller R.F."/>
            <person name="Patron N.J."/>
            <person name="Cherry J.M."/>
            <person name="Stover N.A."/>
            <person name="Krieger C.J."/>
            <person name="del Toro C."/>
            <person name="Ryder H.F."/>
            <person name="Williamson S.C."/>
            <person name="Barbeau R.A."/>
            <person name="Hamilton E.P."/>
            <person name="Orias E."/>
        </authorList>
    </citation>
    <scope>NUCLEOTIDE SEQUENCE [LARGE SCALE GENOMIC DNA]</scope>
    <source>
        <strain evidence="11">SB210</strain>
    </source>
</reference>
<dbReference type="InterPro" id="IPR036097">
    <property type="entry name" value="HisK_dim/P_sf"/>
</dbReference>
<dbReference type="Gene3D" id="3.40.50.2300">
    <property type="match status" value="1"/>
</dbReference>
<dbReference type="InterPro" id="IPR036890">
    <property type="entry name" value="HATPase_C_sf"/>
</dbReference>
<dbReference type="HOGENOM" id="CLU_242649_0_0_1"/>
<dbReference type="SUPFAM" id="SSF47384">
    <property type="entry name" value="Homodimeric domain of signal transducing histidine kinase"/>
    <property type="match status" value="1"/>
</dbReference>
<sequence>MEIYNLNYSNQIIFFGVNLSSVCFFVIQKKLQKIEQIKSQIDHLRIQLAKGQQSKRNIKQFFSCPQLEFVGEQRRSKAVNLSFSNHDQDTGYFNHLRNQDASYISQGFLGKETLIYLTSRPTSSNKQIMGKDQISDSIQELTEKHLSDKQKQINQADIISFSDNQTNNNSFQKNKMASLFQQKKRQEEDSKNQLGSNENQTGIYENPLNNQRKLMQSSYQAEQNEDNFYDKRISINYHLNNNKINAQKKQNLASQQNDLMNSQEILKRRFPSIFYKKCKSMDNQIQKQNKLNDLYKIEQVNEEQSYTEINSQTKENLKTNIYKSIKESEYASNLNLNLKNIPNLYQVFFNFFPEGIIFMDSEMNIVYNNKSSLLLLDCTDNAQLKETISNLPNLKSEINQTYFGSAENTHQETTKNKASFESFKNLTLASALQMHEQNNFNNQYSMNYQSTNALDRSNFSHQIPTINTEESTKKNYKKTSNMHNLQINHQKIVQFNENSSYQSNKIDKSSNQQYLLYEIQKNLLKTQQFINQNHFDNIETNMILNETIIVRSKLKKVNTSTPRSTTQNQSNSFGLIQHQANLNQNNSIASIKNQSLNNNNNSNNTNNINNMNLKNPNNLYPVNNSSPVITTSNHYHIQKERTNSIQIGPIQSSIYTSTFSNMPSNNNNNLNPTSPISFQINSNQQYQSQNNHQISNNLTNSYNIIQNNMNQNQQTNLTQQSLASPHKLQNQAGKQNCNQNQHSVVGYYNIYNPSFMNFQISQQCIDKGNNSANQETNLSSEQRDFDISLFPSIIEGKAMILLMVRDVTHRKYIQHLKLANLQKQQIVSYLSHELRNPLNCIINILDTIDYDIQALKKVQQKQVDIVEIQNNIATALQNSKYILNLSNDYLDMARIKADQFKLNIQPFNLLNLLNDCIKMFNIQAYKLNTEIILRNRFIQNSFYIDQSNQFKNIIYSDQERIKQVIINLISNALKFTHNGRIFIQSEYNSLNSIQVSIKDTGIGIEKSKLKQLFKAFGKIDDEETQNYNQQGVGLGLLISNMLSIQLAKPPTNENMSSQINQNINSNSIMNINQSNQSIQQNNKQDKGLKVESEKGIGSTFTLTITDHNPSFRHNKIKVIQQIAETQESSALLSQSLYEGHLPKKQKLEADQNNVKKLKSNFPNLSCSVNKNLFKEGNRSADKIKSHKLLDTKGEFNRAHTSGSQEYKSYCSMTYISLTELQENPNQNKQKVKQNNSFSIQIQHPLNQDNKNKLEKSNQQMFNPIASILNKEITSSLQIYHNTTLTKQNSLANTVKKGPEIKNKFIEASINDMVNSKYNQDSNSIASRNYKLQRELPSPISPLKNNYQTMITSQYGKQVFTFQAEQIQQRNEQILIVDDNVFCCEALKNIIEKRFGISCMICYSATKAIEIVKQRFTSCQQPKKQMQPEQYLFDSIKMPDQQQQKSMSKLQENIYKEYQQQNQLNMDEDDQQNVQISQNRFFKFIFLDINMPDVSGFEGLYQIKSFLNQVYPNFSNMCQIIGCSGIDENFLIDQNYTNNNPLAQFDYFLIKPVLKEKLIEFFAAYKIDIIS</sequence>
<dbReference type="Proteomes" id="UP000009168">
    <property type="component" value="Unassembled WGS sequence"/>
</dbReference>
<keyword evidence="11" id="KW-1185">Reference proteome</keyword>
<feature type="compositionally biased region" description="Low complexity" evidence="7">
    <location>
        <begin position="598"/>
        <end position="618"/>
    </location>
</feature>
<evidence type="ECO:0000256" key="6">
    <source>
        <dbReference type="SAM" id="Coils"/>
    </source>
</evidence>
<feature type="region of interest" description="Disordered" evidence="7">
    <location>
        <begin position="658"/>
        <end position="678"/>
    </location>
</feature>